<proteinExistence type="predicted"/>
<protein>
    <submittedName>
        <fullName evidence="2">Uncharacterized protein</fullName>
    </submittedName>
</protein>
<dbReference type="Proteomes" id="UP001295444">
    <property type="component" value="Chromosome 02"/>
</dbReference>
<dbReference type="AlphaFoldDB" id="A0AAD1RHC6"/>
<evidence type="ECO:0000256" key="1">
    <source>
        <dbReference type="SAM" id="MobiDB-lite"/>
    </source>
</evidence>
<name>A0AAD1RHC6_PELCU</name>
<reference evidence="2" key="1">
    <citation type="submission" date="2022-03" db="EMBL/GenBank/DDBJ databases">
        <authorList>
            <person name="Alioto T."/>
            <person name="Alioto T."/>
            <person name="Gomez Garrido J."/>
        </authorList>
    </citation>
    <scope>NUCLEOTIDE SEQUENCE</scope>
</reference>
<keyword evidence="3" id="KW-1185">Reference proteome</keyword>
<dbReference type="EMBL" id="OW240913">
    <property type="protein sequence ID" value="CAH2254956.1"/>
    <property type="molecule type" value="Genomic_DNA"/>
</dbReference>
<evidence type="ECO:0000313" key="2">
    <source>
        <dbReference type="EMBL" id="CAH2254956.1"/>
    </source>
</evidence>
<feature type="region of interest" description="Disordered" evidence="1">
    <location>
        <begin position="54"/>
        <end position="75"/>
    </location>
</feature>
<accession>A0AAD1RHC6</accession>
<evidence type="ECO:0000313" key="3">
    <source>
        <dbReference type="Proteomes" id="UP001295444"/>
    </source>
</evidence>
<organism evidence="2 3">
    <name type="scientific">Pelobates cultripes</name>
    <name type="common">Western spadefoot toad</name>
    <dbReference type="NCBI Taxonomy" id="61616"/>
    <lineage>
        <taxon>Eukaryota</taxon>
        <taxon>Metazoa</taxon>
        <taxon>Chordata</taxon>
        <taxon>Craniata</taxon>
        <taxon>Vertebrata</taxon>
        <taxon>Euteleostomi</taxon>
        <taxon>Amphibia</taxon>
        <taxon>Batrachia</taxon>
        <taxon>Anura</taxon>
        <taxon>Pelobatoidea</taxon>
        <taxon>Pelobatidae</taxon>
        <taxon>Pelobates</taxon>
    </lineage>
</organism>
<gene>
    <name evidence="2" type="ORF">PECUL_23A047774</name>
</gene>
<sequence length="139" mass="15537">MARQRPKNCRAQRMCSPLTTPLTDLYKTANGSIKPPYLPPHRLLFRVSRALKEVQASPNIRRPPDTPAGHRLPLRPPLSAVEGYVPGCSPCPNPLPEMLPFHYWVRRGEKIASPHQLCHVVARENTTPKQPGPRATPTS</sequence>